<gene>
    <name evidence="1" type="ORF">A2008_12995</name>
</gene>
<comment type="caution">
    <text evidence="1">The sequence shown here is derived from an EMBL/GenBank/DDBJ whole genome shotgun (WGS) entry which is preliminary data.</text>
</comment>
<name>A0A1F7WF51_9BACT</name>
<protein>
    <recommendedName>
        <fullName evidence="3">CYTH domain-containing protein</fullName>
    </recommendedName>
</protein>
<proteinExistence type="predicted"/>
<dbReference type="Proteomes" id="UP000178735">
    <property type="component" value="Unassembled WGS sequence"/>
</dbReference>
<dbReference type="AlphaFoldDB" id="A0A1F7WF51"/>
<evidence type="ECO:0008006" key="3">
    <source>
        <dbReference type="Google" id="ProtNLM"/>
    </source>
</evidence>
<reference evidence="1 2" key="1">
    <citation type="journal article" date="2016" name="Nat. Commun.">
        <title>Thousands of microbial genomes shed light on interconnected biogeochemical processes in an aquifer system.</title>
        <authorList>
            <person name="Anantharaman K."/>
            <person name="Brown C.T."/>
            <person name="Hug L.A."/>
            <person name="Sharon I."/>
            <person name="Castelle C.J."/>
            <person name="Probst A.J."/>
            <person name="Thomas B.C."/>
            <person name="Singh A."/>
            <person name="Wilkins M.J."/>
            <person name="Karaoz U."/>
            <person name="Brodie E.L."/>
            <person name="Williams K.H."/>
            <person name="Hubbard S.S."/>
            <person name="Banfield J.F."/>
        </authorList>
    </citation>
    <scope>NUCLEOTIDE SEQUENCE [LARGE SCALE GENOMIC DNA]</scope>
</reference>
<organism evidence="1 2">
    <name type="scientific">Candidatus Wallbacteria bacterium GWC2_49_35</name>
    <dbReference type="NCBI Taxonomy" id="1817813"/>
    <lineage>
        <taxon>Bacteria</taxon>
        <taxon>Candidatus Walliibacteriota</taxon>
    </lineage>
</organism>
<evidence type="ECO:0000313" key="1">
    <source>
        <dbReference type="EMBL" id="OGM01464.1"/>
    </source>
</evidence>
<dbReference type="EMBL" id="MGFH01000236">
    <property type="protein sequence ID" value="OGM01464.1"/>
    <property type="molecule type" value="Genomic_DNA"/>
</dbReference>
<sequence length="310" mass="34458">MNNKNKITSRFKLHESHTGKVVLVFAAIFVLTLALSPAFAGGDTVLNSRECKVLLLAGRFTDCQPAARDFWALSEKAARACGIETAVQHGDIEEERCAVWFIDTEQFVLYKTGLVLRRRKEGGRFNYTFKYRDLDMAAAAAKNVSPASEFKGKTSFEEDVVVKPDKFERIFSKSGKADLKKDVPMTADSLVKIFPGMASFMSKKRTELAVVNGVKIDELTFDYGTIFLTPVIKAKASFTVWYLAGEKTPVIAEFSYKYKYDGAGSESELAMVHHASDKFLAALRAEIKPWLAAGQTKTGFVYKFTSGNNE</sequence>
<evidence type="ECO:0000313" key="2">
    <source>
        <dbReference type="Proteomes" id="UP000178735"/>
    </source>
</evidence>
<accession>A0A1F7WF51</accession>
<dbReference type="STRING" id="1817813.A2008_12995"/>